<dbReference type="PANTHER" id="PTHR34698:SF2">
    <property type="entry name" value="5-OXOPROLINASE SUBUNIT B"/>
    <property type="match status" value="1"/>
</dbReference>
<organism evidence="5 6">
    <name type="scientific">Skermanella aerolata</name>
    <dbReference type="NCBI Taxonomy" id="393310"/>
    <lineage>
        <taxon>Bacteria</taxon>
        <taxon>Pseudomonadati</taxon>
        <taxon>Pseudomonadota</taxon>
        <taxon>Alphaproteobacteria</taxon>
        <taxon>Rhodospirillales</taxon>
        <taxon>Azospirillaceae</taxon>
        <taxon>Skermanella</taxon>
    </lineage>
</organism>
<dbReference type="SUPFAM" id="SSF50891">
    <property type="entry name" value="Cyclophilin-like"/>
    <property type="match status" value="1"/>
</dbReference>
<dbReference type="SUPFAM" id="SSF160467">
    <property type="entry name" value="PH0987 N-terminal domain-like"/>
    <property type="match status" value="1"/>
</dbReference>
<evidence type="ECO:0000313" key="6">
    <source>
        <dbReference type="Proteomes" id="UP000321523"/>
    </source>
</evidence>
<evidence type="ECO:0000256" key="1">
    <source>
        <dbReference type="ARBA" id="ARBA00022741"/>
    </source>
</evidence>
<dbReference type="InterPro" id="IPR029000">
    <property type="entry name" value="Cyclophilin-like_dom_sf"/>
</dbReference>
<evidence type="ECO:0000256" key="2">
    <source>
        <dbReference type="ARBA" id="ARBA00022801"/>
    </source>
</evidence>
<comment type="caution">
    <text evidence="5">The sequence shown here is derived from an EMBL/GenBank/DDBJ whole genome shotgun (WGS) entry which is preliminary data.</text>
</comment>
<dbReference type="RefSeq" id="WP_052830864.1">
    <property type="nucleotide sequence ID" value="NZ_BJYZ01000007.1"/>
</dbReference>
<keyword evidence="3" id="KW-0067">ATP-binding</keyword>
<dbReference type="AlphaFoldDB" id="A0A512DMJ9"/>
<keyword evidence="2 5" id="KW-0378">Hydrolase</keyword>
<dbReference type="Gene3D" id="2.40.100.10">
    <property type="entry name" value="Cyclophilin-like"/>
    <property type="match status" value="1"/>
</dbReference>
<evidence type="ECO:0000256" key="3">
    <source>
        <dbReference type="ARBA" id="ARBA00022840"/>
    </source>
</evidence>
<dbReference type="Pfam" id="PF02682">
    <property type="entry name" value="CT_C_D"/>
    <property type="match status" value="1"/>
</dbReference>
<name>A0A512DMJ9_9PROT</name>
<gene>
    <name evidence="5" type="ORF">SAE02_18630</name>
</gene>
<accession>A0A512DMJ9</accession>
<dbReference type="Gene3D" id="3.30.1360.40">
    <property type="match status" value="1"/>
</dbReference>
<evidence type="ECO:0000313" key="5">
    <source>
        <dbReference type="EMBL" id="GEO37715.1"/>
    </source>
</evidence>
<proteinExistence type="predicted"/>
<keyword evidence="6" id="KW-1185">Reference proteome</keyword>
<evidence type="ECO:0000259" key="4">
    <source>
        <dbReference type="SMART" id="SM00796"/>
    </source>
</evidence>
<dbReference type="EMBL" id="BJYZ01000007">
    <property type="protein sequence ID" value="GEO37715.1"/>
    <property type="molecule type" value="Genomic_DNA"/>
</dbReference>
<dbReference type="GO" id="GO:0016787">
    <property type="term" value="F:hydrolase activity"/>
    <property type="evidence" value="ECO:0007669"/>
    <property type="project" value="UniProtKB-KW"/>
</dbReference>
<feature type="domain" description="Carboxyltransferase" evidence="4">
    <location>
        <begin position="11"/>
        <end position="212"/>
    </location>
</feature>
<dbReference type="InterPro" id="IPR010016">
    <property type="entry name" value="PxpB"/>
</dbReference>
<dbReference type="InterPro" id="IPR003833">
    <property type="entry name" value="CT_C_D"/>
</dbReference>
<sequence length="245" mass="25960">MGMDDDAKTPLKLLPAGEAALLVELGDAIDPNLNEAVHRLDAAINRAAPDGLVETVPTYRSILVTFDPTRTTEAALAAAISSLDTSVPAASVAERRRWFVPVRFGGEHGEDLTAVAERAGLTAKEVVDLHCGADFRVYMLGFSPGFAYLGGLPEALHLPRRENPRSVTPAGSFMQGGAQAALSPVAMPSGWHLIGKTPLRLFDPARSQPFLLAPGDRVRLVAITVGDFDLMAGDGDRLPESEVIG</sequence>
<dbReference type="PANTHER" id="PTHR34698">
    <property type="entry name" value="5-OXOPROLINASE SUBUNIT B"/>
    <property type="match status" value="1"/>
</dbReference>
<dbReference type="GO" id="GO:0005524">
    <property type="term" value="F:ATP binding"/>
    <property type="evidence" value="ECO:0007669"/>
    <property type="project" value="UniProtKB-KW"/>
</dbReference>
<reference evidence="5 6" key="1">
    <citation type="submission" date="2019-07" db="EMBL/GenBank/DDBJ databases">
        <title>Whole genome shotgun sequence of Skermanella aerolata NBRC 106429.</title>
        <authorList>
            <person name="Hosoyama A."/>
            <person name="Uohara A."/>
            <person name="Ohji S."/>
            <person name="Ichikawa N."/>
        </authorList>
    </citation>
    <scope>NUCLEOTIDE SEQUENCE [LARGE SCALE GENOMIC DNA]</scope>
    <source>
        <strain evidence="5 6">NBRC 106429</strain>
    </source>
</reference>
<dbReference type="SMART" id="SM00796">
    <property type="entry name" value="AHS1"/>
    <property type="match status" value="1"/>
</dbReference>
<dbReference type="NCBIfam" id="TIGR00370">
    <property type="entry name" value="5-oxoprolinase subunit PxpB"/>
    <property type="match status" value="1"/>
</dbReference>
<dbReference type="Proteomes" id="UP000321523">
    <property type="component" value="Unassembled WGS sequence"/>
</dbReference>
<protein>
    <submittedName>
        <fullName evidence="5">Allophanate hydrolase</fullName>
    </submittedName>
</protein>
<keyword evidence="1" id="KW-0547">Nucleotide-binding</keyword>